<organism evidence="2 3">
    <name type="scientific">Colletotrichum plurivorum</name>
    <dbReference type="NCBI Taxonomy" id="2175906"/>
    <lineage>
        <taxon>Eukaryota</taxon>
        <taxon>Fungi</taxon>
        <taxon>Dikarya</taxon>
        <taxon>Ascomycota</taxon>
        <taxon>Pezizomycotina</taxon>
        <taxon>Sordariomycetes</taxon>
        <taxon>Hypocreomycetidae</taxon>
        <taxon>Glomerellales</taxon>
        <taxon>Glomerellaceae</taxon>
        <taxon>Colletotrichum</taxon>
        <taxon>Colletotrichum orchidearum species complex</taxon>
    </lineage>
</organism>
<evidence type="ECO:0000313" key="3">
    <source>
        <dbReference type="Proteomes" id="UP000654918"/>
    </source>
</evidence>
<dbReference type="Proteomes" id="UP000654918">
    <property type="component" value="Unassembled WGS sequence"/>
</dbReference>
<feature type="compositionally biased region" description="Basic and acidic residues" evidence="1">
    <location>
        <begin position="19"/>
        <end position="33"/>
    </location>
</feature>
<proteinExistence type="predicted"/>
<feature type="compositionally biased region" description="Low complexity" evidence="1">
    <location>
        <begin position="222"/>
        <end position="232"/>
    </location>
</feature>
<accession>A0A8H6KA53</accession>
<keyword evidence="3" id="KW-1185">Reference proteome</keyword>
<feature type="region of interest" description="Disordered" evidence="1">
    <location>
        <begin position="1"/>
        <end position="34"/>
    </location>
</feature>
<dbReference type="AlphaFoldDB" id="A0A8H6KA53"/>
<name>A0A8H6KA53_9PEZI</name>
<feature type="region of interest" description="Disordered" evidence="1">
    <location>
        <begin position="171"/>
        <end position="245"/>
    </location>
</feature>
<gene>
    <name evidence="2" type="ORF">CPLU01_08997</name>
</gene>
<dbReference type="EMBL" id="WIGO01000135">
    <property type="protein sequence ID" value="KAF6827632.1"/>
    <property type="molecule type" value="Genomic_DNA"/>
</dbReference>
<comment type="caution">
    <text evidence="2">The sequence shown here is derived from an EMBL/GenBank/DDBJ whole genome shotgun (WGS) entry which is preliminary data.</text>
</comment>
<protein>
    <submittedName>
        <fullName evidence="2">Uncharacterized protein</fullName>
    </submittedName>
</protein>
<sequence>MPKRSLDASSLSSTMPMDKGPKKTERSHEENQERAYIAASRRADRSIEARVQSAKMASEIHKKRTGKGFKISEAIVQAEEMYEEEEDDMPRSYRLLAAHLQTGSAEMNYRVNAFLANRVAMASMVAGLRNEEWAQNPINKMFAEQFPNANKQAQALSHNLTNSMYYQPVAPAHMQQQRQQPSHIETPVTSPVSPTFGTVNFQQNSQQPTRDGTQSAASPMDMSTPSVQSSAQSPPPMSPALPTSTISPMKSFHAAMFPADSLFTPELPGDVTTMGPQFDFSDPMVPVFHGNLANPWEQQAYYPGMADLKSDPNISDPLSDYNYVDSHLNPYAPRYEDRLSDAATPGAVANENWDAFVDYGDQNDTGTVDPSL</sequence>
<evidence type="ECO:0000256" key="1">
    <source>
        <dbReference type="SAM" id="MobiDB-lite"/>
    </source>
</evidence>
<evidence type="ECO:0000313" key="2">
    <source>
        <dbReference type="EMBL" id="KAF6827632.1"/>
    </source>
</evidence>
<reference evidence="2" key="1">
    <citation type="journal article" date="2020" name="Phytopathology">
        <title>Genome Sequence Resources of Colletotrichum truncatum, C. plurivorum, C. musicola, and C. sojae: Four Species Pathogenic to Soybean (Glycine max).</title>
        <authorList>
            <person name="Rogerio F."/>
            <person name="Boufleur T.R."/>
            <person name="Ciampi-Guillardi M."/>
            <person name="Sukno S.A."/>
            <person name="Thon M.R."/>
            <person name="Massola Junior N.S."/>
            <person name="Baroncelli R."/>
        </authorList>
    </citation>
    <scope>NUCLEOTIDE SEQUENCE</scope>
    <source>
        <strain evidence="2">LFN00145</strain>
    </source>
</reference>
<feature type="compositionally biased region" description="Polar residues" evidence="1">
    <location>
        <begin position="174"/>
        <end position="217"/>
    </location>
</feature>